<reference evidence="2 3" key="1">
    <citation type="submission" date="2019-06" db="EMBL/GenBank/DDBJ databases">
        <title>Draft genome of Aliikangiella marina GYP-15.</title>
        <authorList>
            <person name="Wang G."/>
        </authorList>
    </citation>
    <scope>NUCLEOTIDE SEQUENCE [LARGE SCALE GENOMIC DNA]</scope>
    <source>
        <strain evidence="2 3">GYP-15</strain>
    </source>
</reference>
<organism evidence="2 3">
    <name type="scientific">Aliikangiella marina</name>
    <dbReference type="NCBI Taxonomy" id="1712262"/>
    <lineage>
        <taxon>Bacteria</taxon>
        <taxon>Pseudomonadati</taxon>
        <taxon>Pseudomonadota</taxon>
        <taxon>Gammaproteobacteria</taxon>
        <taxon>Oceanospirillales</taxon>
        <taxon>Pleioneaceae</taxon>
        <taxon>Aliikangiella</taxon>
    </lineage>
</organism>
<feature type="signal peptide" evidence="1">
    <location>
        <begin position="1"/>
        <end position="24"/>
    </location>
</feature>
<evidence type="ECO:0000256" key="1">
    <source>
        <dbReference type="SAM" id="SignalP"/>
    </source>
</evidence>
<proteinExistence type="predicted"/>
<accession>A0A545T9Q0</accession>
<evidence type="ECO:0000313" key="2">
    <source>
        <dbReference type="EMBL" id="TQV73936.1"/>
    </source>
</evidence>
<comment type="caution">
    <text evidence="2">The sequence shown here is derived from an EMBL/GenBank/DDBJ whole genome shotgun (WGS) entry which is preliminary data.</text>
</comment>
<dbReference type="EMBL" id="VIKR01000003">
    <property type="protein sequence ID" value="TQV73936.1"/>
    <property type="molecule type" value="Genomic_DNA"/>
</dbReference>
<dbReference type="RefSeq" id="WP_142942643.1">
    <property type="nucleotide sequence ID" value="NZ_VIKR01000003.1"/>
</dbReference>
<dbReference type="AlphaFoldDB" id="A0A545T9Q0"/>
<evidence type="ECO:0000313" key="3">
    <source>
        <dbReference type="Proteomes" id="UP000317839"/>
    </source>
</evidence>
<dbReference type="Proteomes" id="UP000317839">
    <property type="component" value="Unassembled WGS sequence"/>
</dbReference>
<keyword evidence="1" id="KW-0732">Signal</keyword>
<feature type="chain" id="PRO_5022115044" description="CopL family metal-binding regulatory protein" evidence="1">
    <location>
        <begin position="25"/>
        <end position="149"/>
    </location>
</feature>
<sequence>MNTSTLMRLTAIVWLLAFIGQSLAASVVHCNMQMMASMSVESATTDSHMNHSRMNYAQMDHSEMDHSQMSHLNSEHGSHSDKIMQDSIKLVPECCQISADCNEGNCSYVYLSLPVAQIESPLNQSKLLSLSTFAQIKRQSSLYRPPIFA</sequence>
<keyword evidence="3" id="KW-1185">Reference proteome</keyword>
<evidence type="ECO:0008006" key="4">
    <source>
        <dbReference type="Google" id="ProtNLM"/>
    </source>
</evidence>
<name>A0A545T9Q0_9GAMM</name>
<protein>
    <recommendedName>
        <fullName evidence="4">CopL family metal-binding regulatory protein</fullName>
    </recommendedName>
</protein>
<gene>
    <name evidence="2" type="ORF">FLL45_13820</name>
</gene>